<keyword evidence="6" id="KW-1185">Reference proteome</keyword>
<comment type="function">
    <text evidence="4">Antitoxin component of a type II toxin-antitoxin (TA) system. Neutralizes the effect of toxin ParE.</text>
</comment>
<evidence type="ECO:0000313" key="6">
    <source>
        <dbReference type="Proteomes" id="UP000183223"/>
    </source>
</evidence>
<evidence type="ECO:0000256" key="3">
    <source>
        <dbReference type="ARBA" id="ARBA00022649"/>
    </source>
</evidence>
<dbReference type="CDD" id="cd22231">
    <property type="entry name" value="RHH_NikR_HicB-like"/>
    <property type="match status" value="1"/>
</dbReference>
<dbReference type="Pfam" id="PF03693">
    <property type="entry name" value="ParD_antitoxin"/>
    <property type="match status" value="1"/>
</dbReference>
<evidence type="ECO:0000313" key="5">
    <source>
        <dbReference type="EMBL" id="SCZ67554.1"/>
    </source>
</evidence>
<dbReference type="InterPro" id="IPR038296">
    <property type="entry name" value="ParD_sf"/>
</dbReference>
<dbReference type="GeneID" id="45657371"/>
<reference evidence="6" key="1">
    <citation type="submission" date="2016-10" db="EMBL/GenBank/DDBJ databases">
        <authorList>
            <person name="Varghese N."/>
            <person name="Submissions S."/>
        </authorList>
    </citation>
    <scope>NUCLEOTIDE SEQUENCE [LARGE SCALE GENOMIC DNA]</scope>
    <source>
        <strain evidence="6">ATCC 29999</strain>
    </source>
</reference>
<evidence type="ECO:0000256" key="1">
    <source>
        <dbReference type="ARBA" id="ARBA00008580"/>
    </source>
</evidence>
<dbReference type="EMBL" id="FMWJ01000012">
    <property type="protein sequence ID" value="SCZ67554.1"/>
    <property type="molecule type" value="Genomic_DNA"/>
</dbReference>
<dbReference type="InterPro" id="IPR010985">
    <property type="entry name" value="Ribbon_hlx_hlx"/>
</dbReference>
<evidence type="ECO:0000256" key="2">
    <source>
        <dbReference type="ARBA" id="ARBA00017940"/>
    </source>
</evidence>
<gene>
    <name evidence="5" type="ORF">SAMN02982990_02772</name>
</gene>
<accession>A0A1G5R0C5</accession>
<dbReference type="InterPro" id="IPR022789">
    <property type="entry name" value="ParD"/>
</dbReference>
<organism evidence="5 6">
    <name type="scientific">Photorhabdus luminescens</name>
    <name type="common">Xenorhabdus luminescens</name>
    <dbReference type="NCBI Taxonomy" id="29488"/>
    <lineage>
        <taxon>Bacteria</taxon>
        <taxon>Pseudomonadati</taxon>
        <taxon>Pseudomonadota</taxon>
        <taxon>Gammaproteobacteria</taxon>
        <taxon>Enterobacterales</taxon>
        <taxon>Morganellaceae</taxon>
        <taxon>Photorhabdus</taxon>
    </lineage>
</organism>
<dbReference type="Gene3D" id="6.10.10.120">
    <property type="entry name" value="Antitoxin ParD1-like"/>
    <property type="match status" value="1"/>
</dbReference>
<protein>
    <recommendedName>
        <fullName evidence="2">Antitoxin ParD</fullName>
    </recommendedName>
</protein>
<comment type="similarity">
    <text evidence="1">Belongs to the ParD antitoxin family.</text>
</comment>
<dbReference type="RefSeq" id="WP_049584478.1">
    <property type="nucleotide sequence ID" value="NZ_CAWNHP010000044.1"/>
</dbReference>
<dbReference type="Proteomes" id="UP000183223">
    <property type="component" value="Unassembled WGS sequence"/>
</dbReference>
<dbReference type="PANTHER" id="PTHR36582">
    <property type="entry name" value="ANTITOXIN PARD"/>
    <property type="match status" value="1"/>
</dbReference>
<dbReference type="PANTHER" id="PTHR36582:SF2">
    <property type="entry name" value="ANTITOXIN PARD"/>
    <property type="match status" value="1"/>
</dbReference>
<dbReference type="OrthoDB" id="514770at2"/>
<dbReference type="SUPFAM" id="SSF47598">
    <property type="entry name" value="Ribbon-helix-helix"/>
    <property type="match status" value="1"/>
</dbReference>
<proteinExistence type="inferred from homology"/>
<sequence length="88" mass="10026">MRTTQQFSITLPNEMADVVKTKVMTGEYATESEVIRDGLRALMARDRAVESWLREQVVPAYDAMKTDPARALTVNQVRARLATERKQN</sequence>
<dbReference type="AlphaFoldDB" id="A0A1G5R0C5"/>
<evidence type="ECO:0000256" key="4">
    <source>
        <dbReference type="ARBA" id="ARBA00037106"/>
    </source>
</evidence>
<keyword evidence="3" id="KW-1277">Toxin-antitoxin system</keyword>
<name>A0A1G5R0C5_PHOLU</name>
<dbReference type="GO" id="GO:0006355">
    <property type="term" value="P:regulation of DNA-templated transcription"/>
    <property type="evidence" value="ECO:0007669"/>
    <property type="project" value="InterPro"/>
</dbReference>